<sequence>MSRGSSVSELRDHADSNIVIMMAGNKYDLNHLRAVSEQDGHVLAEKEGLSFLRHSIGSTQHRQSIPNHFDGHIPHHKQKSIGSQGSSHCHCHCNSWSRDD</sequence>
<organism evidence="1 2">
    <name type="scientific">Camellia lanceoleosa</name>
    <dbReference type="NCBI Taxonomy" id="1840588"/>
    <lineage>
        <taxon>Eukaryota</taxon>
        <taxon>Viridiplantae</taxon>
        <taxon>Streptophyta</taxon>
        <taxon>Embryophyta</taxon>
        <taxon>Tracheophyta</taxon>
        <taxon>Spermatophyta</taxon>
        <taxon>Magnoliopsida</taxon>
        <taxon>eudicotyledons</taxon>
        <taxon>Gunneridae</taxon>
        <taxon>Pentapetalae</taxon>
        <taxon>asterids</taxon>
        <taxon>Ericales</taxon>
        <taxon>Theaceae</taxon>
        <taxon>Camellia</taxon>
    </lineage>
</organism>
<dbReference type="EMBL" id="CM045759">
    <property type="protein sequence ID" value="KAI8019030.1"/>
    <property type="molecule type" value="Genomic_DNA"/>
</dbReference>
<protein>
    <submittedName>
        <fullName evidence="1">Ras-related protein Rab2BV</fullName>
    </submittedName>
</protein>
<proteinExistence type="predicted"/>
<dbReference type="Proteomes" id="UP001060215">
    <property type="component" value="Chromosome 2"/>
</dbReference>
<evidence type="ECO:0000313" key="1">
    <source>
        <dbReference type="EMBL" id="KAI8019030.1"/>
    </source>
</evidence>
<evidence type="ECO:0000313" key="2">
    <source>
        <dbReference type="Proteomes" id="UP001060215"/>
    </source>
</evidence>
<reference evidence="1 2" key="1">
    <citation type="journal article" date="2022" name="Plant J.">
        <title>Chromosome-level genome of Camellia lanceoleosa provides a valuable resource for understanding genome evolution and self-incompatibility.</title>
        <authorList>
            <person name="Gong W."/>
            <person name="Xiao S."/>
            <person name="Wang L."/>
            <person name="Liao Z."/>
            <person name="Chang Y."/>
            <person name="Mo W."/>
            <person name="Hu G."/>
            <person name="Li W."/>
            <person name="Zhao G."/>
            <person name="Zhu H."/>
            <person name="Hu X."/>
            <person name="Ji K."/>
            <person name="Xiang X."/>
            <person name="Song Q."/>
            <person name="Yuan D."/>
            <person name="Jin S."/>
            <person name="Zhang L."/>
        </authorList>
    </citation>
    <scope>NUCLEOTIDE SEQUENCE [LARGE SCALE GENOMIC DNA]</scope>
    <source>
        <strain evidence="1">SQ_2022a</strain>
    </source>
</reference>
<comment type="caution">
    <text evidence="1">The sequence shown here is derived from an EMBL/GenBank/DDBJ whole genome shotgun (WGS) entry which is preliminary data.</text>
</comment>
<accession>A0ACC0I038</accession>
<gene>
    <name evidence="1" type="ORF">LOK49_LG04G00491</name>
</gene>
<keyword evidence="2" id="KW-1185">Reference proteome</keyword>
<name>A0ACC0I038_9ERIC</name>